<dbReference type="InterPro" id="IPR001810">
    <property type="entry name" value="F-box_dom"/>
</dbReference>
<dbReference type="Gramene" id="TraesCLE_scaffold_037980_01G000100.1">
    <property type="protein sequence ID" value="TraesCLE_scaffold_037980_01G000100.1"/>
    <property type="gene ID" value="TraesCLE_scaffold_037980_01G000100"/>
</dbReference>
<accession>A0A3B6NVR9</accession>
<dbReference type="OMA" id="WRRFFAN"/>
<dbReference type="AlphaFoldDB" id="A0A3B6NVR9"/>
<sequence length="286" mass="31748">MGEPADGFFLRLPPELVDEILLRLPPDEPACLVRASAVCKPWRRFFANANFRGRYREFHGAPPVLGLVQEAASFLAISALPTLPDLSHLVAAALKALDCRHGRYVFDSYDQYWQGDTVHLTVLDPLTGHGHHIPTPMDNRLLWYSVAVLCATQGCDHHDCQGGHFSVVIVTTNHEQRVTLGWLYSSETELWSALTSVSHPNVLKYSYIRGSPSVLVSDTLYFDLDGIIQCHLGSRCFSMLERPADGKGYLMTAEDGGLRFATMVDVTNLTLWSMQTGLEGAMGWAK</sequence>
<dbReference type="Gramene" id="TraesRN6A0100861700.1">
    <property type="protein sequence ID" value="TraesRN6A0100861700.1"/>
    <property type="gene ID" value="TraesRN6A0100861700"/>
</dbReference>
<feature type="domain" description="F-box" evidence="1">
    <location>
        <begin position="9"/>
        <end position="51"/>
    </location>
</feature>
<dbReference type="SUPFAM" id="SSF81383">
    <property type="entry name" value="F-box domain"/>
    <property type="match status" value="1"/>
</dbReference>
<dbReference type="Gramene" id="TraesROB_scaffold_141232_01G000100.1">
    <property type="protein sequence ID" value="TraesROB_scaffold_141232_01G000100.1"/>
    <property type="gene ID" value="TraesROB_scaffold_141232_01G000100"/>
</dbReference>
<dbReference type="Gramene" id="TraesCAD_scaffold_075525_01G000100.1">
    <property type="protein sequence ID" value="TraesCAD_scaffold_075525_01G000100.1"/>
    <property type="gene ID" value="TraesCAD_scaffold_075525_01G000100"/>
</dbReference>
<dbReference type="Gene3D" id="1.20.1280.50">
    <property type="match status" value="1"/>
</dbReference>
<dbReference type="Gramene" id="TraesCS6A03G0878500.1">
    <property type="protein sequence ID" value="TraesCS6A03G0878500.1.CDS"/>
    <property type="gene ID" value="TraesCS6A03G0878500"/>
</dbReference>
<dbReference type="Gramene" id="TraesWEE_scaffold_099147_01G000100.1">
    <property type="protein sequence ID" value="TraesWEE_scaffold_099147_01G000100.1"/>
    <property type="gene ID" value="TraesWEE_scaffold_099147_01G000100"/>
</dbReference>
<keyword evidence="3" id="KW-1185">Reference proteome</keyword>
<protein>
    <recommendedName>
        <fullName evidence="1">F-box domain-containing protein</fullName>
    </recommendedName>
</protein>
<dbReference type="EnsemblPlants" id="TraesCS6A02G341000.1">
    <property type="protein sequence ID" value="TraesCS6A02G341000.1"/>
    <property type="gene ID" value="TraesCS6A02G341000"/>
</dbReference>
<reference evidence="2" key="2">
    <citation type="submission" date="2018-10" db="UniProtKB">
        <authorList>
            <consortium name="EnsemblPlants"/>
        </authorList>
    </citation>
    <scope>IDENTIFICATION</scope>
</reference>
<evidence type="ECO:0000313" key="2">
    <source>
        <dbReference type="EnsemblPlants" id="TraesCS6A02G341000.1"/>
    </source>
</evidence>
<dbReference type="Proteomes" id="UP000019116">
    <property type="component" value="Chromosome 6A"/>
</dbReference>
<evidence type="ECO:0000313" key="3">
    <source>
        <dbReference type="Proteomes" id="UP000019116"/>
    </source>
</evidence>
<proteinExistence type="predicted"/>
<dbReference type="Pfam" id="PF00646">
    <property type="entry name" value="F-box"/>
    <property type="match status" value="1"/>
</dbReference>
<reference evidence="2" key="1">
    <citation type="submission" date="2018-08" db="EMBL/GenBank/DDBJ databases">
        <authorList>
            <person name="Rossello M."/>
        </authorList>
    </citation>
    <scope>NUCLEOTIDE SEQUENCE [LARGE SCALE GENOMIC DNA]</scope>
    <source>
        <strain evidence="2">cv. Chinese Spring</strain>
    </source>
</reference>
<dbReference type="InterPro" id="IPR036047">
    <property type="entry name" value="F-box-like_dom_sf"/>
</dbReference>
<name>A0A3B6NVR9_WHEAT</name>
<evidence type="ECO:0000259" key="1">
    <source>
        <dbReference type="Pfam" id="PF00646"/>
    </source>
</evidence>
<organism evidence="2">
    <name type="scientific">Triticum aestivum</name>
    <name type="common">Wheat</name>
    <dbReference type="NCBI Taxonomy" id="4565"/>
    <lineage>
        <taxon>Eukaryota</taxon>
        <taxon>Viridiplantae</taxon>
        <taxon>Streptophyta</taxon>
        <taxon>Embryophyta</taxon>
        <taxon>Tracheophyta</taxon>
        <taxon>Spermatophyta</taxon>
        <taxon>Magnoliopsida</taxon>
        <taxon>Liliopsida</taxon>
        <taxon>Poales</taxon>
        <taxon>Poaceae</taxon>
        <taxon>BOP clade</taxon>
        <taxon>Pooideae</taxon>
        <taxon>Triticodae</taxon>
        <taxon>Triticeae</taxon>
        <taxon>Triticinae</taxon>
        <taxon>Triticum</taxon>
    </lineage>
</organism>
<dbReference type="Gramene" id="TraesCS6A02G341000.1">
    <property type="protein sequence ID" value="TraesCS6A02G341000.1"/>
    <property type="gene ID" value="TraesCS6A02G341000"/>
</dbReference>
<dbReference type="PANTHER" id="PTHR32133:SF392">
    <property type="entry name" value="F-BOX DOMAIN-CONTAINING PROTEIN"/>
    <property type="match status" value="1"/>
</dbReference>
<dbReference type="PANTHER" id="PTHR32133">
    <property type="entry name" value="OS07G0120400 PROTEIN"/>
    <property type="match status" value="1"/>
</dbReference>